<dbReference type="InterPro" id="IPR001173">
    <property type="entry name" value="Glyco_trans_2-like"/>
</dbReference>
<dbReference type="Pfam" id="PF00535">
    <property type="entry name" value="Glycos_transf_2"/>
    <property type="match status" value="1"/>
</dbReference>
<dbReference type="PANTHER" id="PTHR43179">
    <property type="entry name" value="RHAMNOSYLTRANSFERASE WBBL"/>
    <property type="match status" value="1"/>
</dbReference>
<protein>
    <submittedName>
        <fullName evidence="6">Glycosyltransferase family A protein</fullName>
        <ecNumber evidence="6">2.4.-.-</ecNumber>
    </submittedName>
</protein>
<dbReference type="CDD" id="cd00761">
    <property type="entry name" value="Glyco_tranf_GTA_type"/>
    <property type="match status" value="1"/>
</dbReference>
<dbReference type="KEGG" id="hbq:QI031_09010"/>
<organism evidence="6 7">
    <name type="scientific">Halotia branconii CENA392</name>
    <dbReference type="NCBI Taxonomy" id="1539056"/>
    <lineage>
        <taxon>Bacteria</taxon>
        <taxon>Bacillati</taxon>
        <taxon>Cyanobacteriota</taxon>
        <taxon>Cyanophyceae</taxon>
        <taxon>Nostocales</taxon>
        <taxon>Nodulariaceae</taxon>
        <taxon>Halotia</taxon>
    </lineage>
</organism>
<keyword evidence="7" id="KW-1185">Reference proteome</keyword>
<comment type="pathway">
    <text evidence="1">Cell wall biogenesis; cell wall polysaccharide biosynthesis.</text>
</comment>
<keyword evidence="4 6" id="KW-0808">Transferase</keyword>
<keyword evidence="3 6" id="KW-0328">Glycosyltransferase</keyword>
<feature type="domain" description="Glycosyltransferase 2-like" evidence="5">
    <location>
        <begin position="15"/>
        <end position="158"/>
    </location>
</feature>
<gene>
    <name evidence="6" type="ORF">QI031_09010</name>
</gene>
<dbReference type="InterPro" id="IPR029044">
    <property type="entry name" value="Nucleotide-diphossugar_trans"/>
</dbReference>
<sequence>MKNRESSFLAQPFVSVIIPVFNDTKRLKSCLLALDRQTYLKEFYEVIVIDNASNEAIGDVVNEFGQVKATYESVPGSYKARNKGISLAKGEILAFTDSDCIPDPDWIEKGVKHLLSTSNCGLVAGKIDLFFQNPDRPTSVEIYESICLNFPQKEKLEELHYGMTANIFTFRCVFDNVGYFDSTLKSGGDRQWGQRVFAAGYEQVYADDVCVKHPARHSFLQLRKRIARLTGGKFDRMMSENPSLIDIAIDILETFKPPFRSLYHAWTNQELKSTQQKLQLILVMFFTRYIIILEKIRLYLGGISARG</sequence>
<evidence type="ECO:0000256" key="4">
    <source>
        <dbReference type="ARBA" id="ARBA00022679"/>
    </source>
</evidence>
<dbReference type="PANTHER" id="PTHR43179:SF12">
    <property type="entry name" value="GALACTOFURANOSYLTRANSFERASE GLFT2"/>
    <property type="match status" value="1"/>
</dbReference>
<proteinExistence type="inferred from homology"/>
<dbReference type="AlphaFoldDB" id="A0AAJ6NVP6"/>
<dbReference type="EC" id="2.4.-.-" evidence="6"/>
<evidence type="ECO:0000256" key="2">
    <source>
        <dbReference type="ARBA" id="ARBA00006739"/>
    </source>
</evidence>
<reference evidence="6 7" key="1">
    <citation type="journal article" date="2023" name="Limnol Oceanogr Lett">
        <title>Environmental adaptations by the intertidal Antarctic cyanobacterium Halotia branconii CENA392 as revealed using long-read genome sequencing.</title>
        <authorList>
            <person name="Dextro R.B."/>
            <person name="Delbaje E."/>
            <person name="Freitas P.N.N."/>
            <person name="Geraldes V."/>
            <person name="Pinto E."/>
            <person name="Long P.F."/>
            <person name="Fiore M.F."/>
        </authorList>
    </citation>
    <scope>NUCLEOTIDE SEQUENCE [LARGE SCALE GENOMIC DNA]</scope>
    <source>
        <strain evidence="6 7">CENA392</strain>
    </source>
</reference>
<comment type="similarity">
    <text evidence="2">Belongs to the glycosyltransferase 2 family.</text>
</comment>
<accession>A0AAJ6NVP6</accession>
<evidence type="ECO:0000313" key="7">
    <source>
        <dbReference type="Proteomes" id="UP001223520"/>
    </source>
</evidence>
<evidence type="ECO:0000313" key="6">
    <source>
        <dbReference type="EMBL" id="WGV27604.1"/>
    </source>
</evidence>
<evidence type="ECO:0000259" key="5">
    <source>
        <dbReference type="Pfam" id="PF00535"/>
    </source>
</evidence>
<name>A0AAJ6NVP6_9CYAN</name>
<dbReference type="SUPFAM" id="SSF53448">
    <property type="entry name" value="Nucleotide-diphospho-sugar transferases"/>
    <property type="match status" value="1"/>
</dbReference>
<dbReference type="Gene3D" id="3.90.550.10">
    <property type="entry name" value="Spore Coat Polysaccharide Biosynthesis Protein SpsA, Chain A"/>
    <property type="match status" value="1"/>
</dbReference>
<dbReference type="RefSeq" id="WP_281484843.1">
    <property type="nucleotide sequence ID" value="NZ_CP124543.1"/>
</dbReference>
<dbReference type="EMBL" id="CP124543">
    <property type="protein sequence ID" value="WGV27604.1"/>
    <property type="molecule type" value="Genomic_DNA"/>
</dbReference>
<dbReference type="GO" id="GO:0016757">
    <property type="term" value="F:glycosyltransferase activity"/>
    <property type="evidence" value="ECO:0007669"/>
    <property type="project" value="UniProtKB-KW"/>
</dbReference>
<evidence type="ECO:0000256" key="1">
    <source>
        <dbReference type="ARBA" id="ARBA00004776"/>
    </source>
</evidence>
<evidence type="ECO:0000256" key="3">
    <source>
        <dbReference type="ARBA" id="ARBA00022676"/>
    </source>
</evidence>
<dbReference type="Proteomes" id="UP001223520">
    <property type="component" value="Chromosome"/>
</dbReference>